<evidence type="ECO:0000313" key="2">
    <source>
        <dbReference type="EMBL" id="NCU17715.1"/>
    </source>
</evidence>
<dbReference type="PANTHER" id="PTHR43038:SF3">
    <property type="entry name" value="ABC TRANSPORTER G FAMILY MEMBER 20 ISOFORM X1"/>
    <property type="match status" value="1"/>
</dbReference>
<keyword evidence="3" id="KW-1185">Reference proteome</keyword>
<dbReference type="SUPFAM" id="SSF52540">
    <property type="entry name" value="P-loop containing nucleoside triphosphate hydrolases"/>
    <property type="match status" value="1"/>
</dbReference>
<dbReference type="InterPro" id="IPR027417">
    <property type="entry name" value="P-loop_NTPase"/>
</dbReference>
<evidence type="ECO:0000313" key="3">
    <source>
        <dbReference type="Proteomes" id="UP000743899"/>
    </source>
</evidence>
<keyword evidence="2" id="KW-0547">Nucleotide-binding</keyword>
<dbReference type="InterPro" id="IPR003439">
    <property type="entry name" value="ABC_transporter-like_ATP-bd"/>
</dbReference>
<gene>
    <name evidence="2" type="ORF">GW534_08095</name>
</gene>
<name>A0ABX0A639_9BACI</name>
<reference evidence="2 3" key="1">
    <citation type="submission" date="2020-01" db="EMBL/GenBank/DDBJ databases">
        <title>A novel Bacillus sp. from Pasinler.</title>
        <authorList>
            <person name="Adiguzel A."/>
            <person name="Ay H."/>
            <person name="Baltaci M.O."/>
        </authorList>
    </citation>
    <scope>NUCLEOTIDE SEQUENCE [LARGE SCALE GENOMIC DNA]</scope>
    <source>
        <strain evidence="2 3">P1</strain>
    </source>
</reference>
<dbReference type="EMBL" id="JAACYS010000031">
    <property type="protein sequence ID" value="NCU17715.1"/>
    <property type="molecule type" value="Genomic_DNA"/>
</dbReference>
<accession>A0ABX0A639</accession>
<organism evidence="2 3">
    <name type="scientific">Pallidibacillus pasinlerensis</name>
    <dbReference type="NCBI Taxonomy" id="2703818"/>
    <lineage>
        <taxon>Bacteria</taxon>
        <taxon>Bacillati</taxon>
        <taxon>Bacillota</taxon>
        <taxon>Bacilli</taxon>
        <taxon>Bacillales</taxon>
        <taxon>Bacillaceae</taxon>
        <taxon>Pallidibacillus</taxon>
    </lineage>
</organism>
<protein>
    <submittedName>
        <fullName evidence="2">ATP-binding cassette domain-containing protein</fullName>
    </submittedName>
</protein>
<dbReference type="Pfam" id="PF00005">
    <property type="entry name" value="ABC_tran"/>
    <property type="match status" value="1"/>
</dbReference>
<proteinExistence type="predicted"/>
<evidence type="ECO:0000259" key="1">
    <source>
        <dbReference type="Pfam" id="PF00005"/>
    </source>
</evidence>
<sequence>MLAKALQNINFAIKEGHIYGFIGPSGAGKTTLIKMIVRMDVPDERAIYLLNQKMPNLQILQKIGYMAQSDALYKDLTGKENLMFFSSLFKLKKQEQKDRIAYAADLVNLTDDLNKKVS</sequence>
<comment type="caution">
    <text evidence="2">The sequence shown here is derived from an EMBL/GenBank/DDBJ whole genome shotgun (WGS) entry which is preliminary data.</text>
</comment>
<dbReference type="PANTHER" id="PTHR43038">
    <property type="entry name" value="ATP-BINDING CASSETTE, SUB-FAMILY H, MEMBER 1"/>
    <property type="match status" value="1"/>
</dbReference>
<feature type="domain" description="ABC transporter" evidence="1">
    <location>
        <begin position="6"/>
        <end position="117"/>
    </location>
</feature>
<keyword evidence="2" id="KW-0067">ATP-binding</keyword>
<dbReference type="Gene3D" id="3.40.50.300">
    <property type="entry name" value="P-loop containing nucleotide triphosphate hydrolases"/>
    <property type="match status" value="1"/>
</dbReference>
<dbReference type="GO" id="GO:0005524">
    <property type="term" value="F:ATP binding"/>
    <property type="evidence" value="ECO:0007669"/>
    <property type="project" value="UniProtKB-KW"/>
</dbReference>
<dbReference type="Proteomes" id="UP000743899">
    <property type="component" value="Unassembled WGS sequence"/>
</dbReference>